<accession>Q1PUW2</accession>
<reference evidence="3 4" key="3">
    <citation type="submission" date="2020-02" db="EMBL/GenBank/DDBJ databases">
        <title>Newly sequenced genome of strain CSTR1 showed variability in Candidatus Kuenenia stuttgartiensis genomes.</title>
        <authorList>
            <person name="Ding C."/>
            <person name="Adrian L."/>
        </authorList>
    </citation>
    <scope>NUCLEOTIDE SEQUENCE [LARGE SCALE GENOMIC DNA]</scope>
    <source>
        <strain evidence="3 4">CSTR1</strain>
    </source>
</reference>
<sequence>MGVQVANQCHLSNQPQKSPLEKGNKGGCFQSNNLNLMTLVCKPEPAMCIFNLYYYPSNPCFSASFSKCTTVRH</sequence>
<organism evidence="2">
    <name type="scientific">Kuenenia stuttgartiensis</name>
    <dbReference type="NCBI Taxonomy" id="174633"/>
    <lineage>
        <taxon>Bacteria</taxon>
        <taxon>Pseudomonadati</taxon>
        <taxon>Planctomycetota</taxon>
        <taxon>Candidatus Brocadiia</taxon>
        <taxon>Candidatus Brocadiales</taxon>
        <taxon>Candidatus Brocadiaceae</taxon>
        <taxon>Candidatus Kuenenia</taxon>
    </lineage>
</organism>
<evidence type="ECO:0000313" key="4">
    <source>
        <dbReference type="Proteomes" id="UP000501926"/>
    </source>
</evidence>
<proteinExistence type="predicted"/>
<feature type="region of interest" description="Disordered" evidence="1">
    <location>
        <begin position="1"/>
        <end position="23"/>
    </location>
</feature>
<reference evidence="2" key="2">
    <citation type="submission" date="2006-01" db="EMBL/GenBank/DDBJ databases">
        <authorList>
            <person name="Genoscope"/>
        </authorList>
    </citation>
    <scope>NUCLEOTIDE SEQUENCE</scope>
</reference>
<dbReference type="EMBL" id="CT573073">
    <property type="protein sequence ID" value="CAJ71015.1"/>
    <property type="molecule type" value="Genomic_DNA"/>
</dbReference>
<evidence type="ECO:0000256" key="1">
    <source>
        <dbReference type="SAM" id="MobiDB-lite"/>
    </source>
</evidence>
<evidence type="ECO:0000313" key="2">
    <source>
        <dbReference type="EMBL" id="CAJ71015.1"/>
    </source>
</evidence>
<dbReference type="AlphaFoldDB" id="Q1PUW2"/>
<name>Q1PUW2_KUEST</name>
<dbReference type="EMBL" id="CP049055">
    <property type="protein sequence ID" value="QII09567.1"/>
    <property type="molecule type" value="Genomic_DNA"/>
</dbReference>
<protein>
    <submittedName>
        <fullName evidence="2">Uncharacterized protein</fullName>
    </submittedName>
</protein>
<feature type="compositionally biased region" description="Polar residues" evidence="1">
    <location>
        <begin position="1"/>
        <end position="17"/>
    </location>
</feature>
<reference evidence="2" key="1">
    <citation type="journal article" date="2006" name="Nature">
        <title>Deciphering the evolution and metabolism of an anammox bacterium from a community genome.</title>
        <authorList>
            <person name="Strous M."/>
            <person name="Pelletier E."/>
            <person name="Mangenot S."/>
            <person name="Rattei T."/>
            <person name="Lehner A."/>
            <person name="Taylor M.W."/>
            <person name="Horn M."/>
            <person name="Daims H."/>
            <person name="Bartol-Mavel D."/>
            <person name="Wincker P."/>
            <person name="Barbe V."/>
            <person name="Fonknechten N."/>
            <person name="Vallenet D."/>
            <person name="Segurens B."/>
            <person name="Schenowitz-Truong C."/>
            <person name="Medigue C."/>
            <person name="Collingro A."/>
            <person name="Snel B."/>
            <person name="Dutilh B.E."/>
            <person name="OpDenCamp H.J.M."/>
            <person name="vanDerDrift C."/>
            <person name="Cirpus I."/>
            <person name="vanDePas-Schoonen K.T."/>
            <person name="Harhangi H.R."/>
            <person name="vanNiftrik L."/>
            <person name="Schmid M."/>
            <person name="Keltjens J."/>
            <person name="vanDeVossenberg J."/>
            <person name="Kartal B."/>
            <person name="Meier H."/>
            <person name="Frishman D."/>
            <person name="Huynen M.A."/>
            <person name="Mewes H."/>
            <person name="Weissenbach J."/>
            <person name="Jetten M.S.M."/>
            <person name="Wagner M."/>
            <person name="LePaslier D."/>
        </authorList>
    </citation>
    <scope>NUCLEOTIDE SEQUENCE</scope>
</reference>
<gene>
    <name evidence="3" type="ORF">KsCSTR_01880</name>
    <name evidence="2" type="ORF">kustc0270</name>
</gene>
<evidence type="ECO:0000313" key="3">
    <source>
        <dbReference type="EMBL" id="QII09567.1"/>
    </source>
</evidence>
<dbReference type="Proteomes" id="UP000501926">
    <property type="component" value="Chromosome"/>
</dbReference>